<evidence type="ECO:0000313" key="4">
    <source>
        <dbReference type="Proteomes" id="UP000183832"/>
    </source>
</evidence>
<dbReference type="CDD" id="cd00157">
    <property type="entry name" value="Rho"/>
    <property type="match status" value="1"/>
</dbReference>
<dbReference type="SMART" id="SM00173">
    <property type="entry name" value="RAS"/>
    <property type="match status" value="1"/>
</dbReference>
<evidence type="ECO:0000313" key="3">
    <source>
        <dbReference type="EMBL" id="CRK93274.1"/>
    </source>
</evidence>
<organism evidence="3 4">
    <name type="scientific">Clunio marinus</name>
    <dbReference type="NCBI Taxonomy" id="568069"/>
    <lineage>
        <taxon>Eukaryota</taxon>
        <taxon>Metazoa</taxon>
        <taxon>Ecdysozoa</taxon>
        <taxon>Arthropoda</taxon>
        <taxon>Hexapoda</taxon>
        <taxon>Insecta</taxon>
        <taxon>Pterygota</taxon>
        <taxon>Neoptera</taxon>
        <taxon>Endopterygota</taxon>
        <taxon>Diptera</taxon>
        <taxon>Nematocera</taxon>
        <taxon>Chironomoidea</taxon>
        <taxon>Chironomidae</taxon>
        <taxon>Clunio</taxon>
    </lineage>
</organism>
<dbReference type="NCBIfam" id="TIGR00231">
    <property type="entry name" value="small_GTP"/>
    <property type="match status" value="1"/>
</dbReference>
<dbReference type="GO" id="GO:0003924">
    <property type="term" value="F:GTPase activity"/>
    <property type="evidence" value="ECO:0007669"/>
    <property type="project" value="InterPro"/>
</dbReference>
<dbReference type="OrthoDB" id="75738at2759"/>
<dbReference type="PRINTS" id="PR00449">
    <property type="entry name" value="RASTRNSFRMNG"/>
</dbReference>
<dbReference type="GO" id="GO:0001667">
    <property type="term" value="P:ameboidal-type cell migration"/>
    <property type="evidence" value="ECO:0007669"/>
    <property type="project" value="UniProtKB-ARBA"/>
</dbReference>
<evidence type="ECO:0000256" key="2">
    <source>
        <dbReference type="ARBA" id="ARBA00023134"/>
    </source>
</evidence>
<dbReference type="GO" id="GO:0005525">
    <property type="term" value="F:GTP binding"/>
    <property type="evidence" value="ECO:0007669"/>
    <property type="project" value="UniProtKB-KW"/>
</dbReference>
<dbReference type="InterPro" id="IPR027417">
    <property type="entry name" value="P-loop_NTPase"/>
</dbReference>
<dbReference type="Pfam" id="PF00071">
    <property type="entry name" value="Ras"/>
    <property type="match status" value="1"/>
</dbReference>
<reference evidence="3 4" key="1">
    <citation type="submission" date="2015-04" db="EMBL/GenBank/DDBJ databases">
        <authorList>
            <person name="Syromyatnikov M.Y."/>
            <person name="Popov V.N."/>
        </authorList>
    </citation>
    <scope>NUCLEOTIDE SEQUENCE [LARGE SCALE GENOMIC DNA]</scope>
</reference>
<evidence type="ECO:0000256" key="1">
    <source>
        <dbReference type="ARBA" id="ARBA00022741"/>
    </source>
</evidence>
<dbReference type="SUPFAM" id="SSF52540">
    <property type="entry name" value="P-loop containing nucleoside triphosphate hydrolases"/>
    <property type="match status" value="1"/>
</dbReference>
<dbReference type="GO" id="GO:0022412">
    <property type="term" value="P:cellular process involved in reproduction in multicellular organism"/>
    <property type="evidence" value="ECO:0007669"/>
    <property type="project" value="UniProtKB-ARBA"/>
</dbReference>
<accession>A0A1J1I0G7</accession>
<dbReference type="PANTHER" id="PTHR24072">
    <property type="entry name" value="RHO FAMILY GTPASE"/>
    <property type="match status" value="1"/>
</dbReference>
<name>A0A1J1I0G7_9DIPT</name>
<dbReference type="GO" id="GO:0007264">
    <property type="term" value="P:small GTPase-mediated signal transduction"/>
    <property type="evidence" value="ECO:0007669"/>
    <property type="project" value="InterPro"/>
</dbReference>
<dbReference type="PROSITE" id="PS51419">
    <property type="entry name" value="RAB"/>
    <property type="match status" value="1"/>
</dbReference>
<dbReference type="EMBL" id="CVRI01000037">
    <property type="protein sequence ID" value="CRK93274.1"/>
    <property type="molecule type" value="Genomic_DNA"/>
</dbReference>
<dbReference type="GO" id="GO:0035099">
    <property type="term" value="P:hemocyte migration"/>
    <property type="evidence" value="ECO:0007669"/>
    <property type="project" value="UniProtKB-ARBA"/>
</dbReference>
<keyword evidence="2" id="KW-0342">GTP-binding</keyword>
<keyword evidence="1" id="KW-0547">Nucleotide-binding</keyword>
<dbReference type="InterPro" id="IPR003578">
    <property type="entry name" value="Small_GTPase_Rho"/>
</dbReference>
<dbReference type="Pfam" id="PF14974">
    <property type="entry name" value="P_C10"/>
    <property type="match status" value="1"/>
</dbReference>
<dbReference type="PROSITE" id="PS51420">
    <property type="entry name" value="RHO"/>
    <property type="match status" value="1"/>
</dbReference>
<dbReference type="AlphaFoldDB" id="A0A1J1I0G7"/>
<dbReference type="InterPro" id="IPR026317">
    <property type="entry name" value="P_C10"/>
</dbReference>
<gene>
    <name evidence="3" type="ORF">CLUMA_CG006817</name>
</gene>
<keyword evidence="4" id="KW-1185">Reference proteome</keyword>
<dbReference type="SMART" id="SM00175">
    <property type="entry name" value="RAB"/>
    <property type="match status" value="1"/>
</dbReference>
<dbReference type="Gene3D" id="3.40.50.300">
    <property type="entry name" value="P-loop containing nucleotide triphosphate hydrolases"/>
    <property type="match status" value="1"/>
</dbReference>
<dbReference type="Proteomes" id="UP000183832">
    <property type="component" value="Unassembled WGS sequence"/>
</dbReference>
<dbReference type="GO" id="GO:0035006">
    <property type="term" value="P:melanization defense response"/>
    <property type="evidence" value="ECO:0007669"/>
    <property type="project" value="UniProtKB-ARBA"/>
</dbReference>
<dbReference type="InterPro" id="IPR005225">
    <property type="entry name" value="Small_GTP-bd"/>
</dbReference>
<proteinExistence type="predicted"/>
<dbReference type="GO" id="GO:0003006">
    <property type="term" value="P:developmental process involved in reproduction"/>
    <property type="evidence" value="ECO:0007669"/>
    <property type="project" value="UniProtKB-ARBA"/>
</dbReference>
<dbReference type="SMART" id="SM00174">
    <property type="entry name" value="RHO"/>
    <property type="match status" value="1"/>
</dbReference>
<protein>
    <submittedName>
        <fullName evidence="3">CLUMA_CG006817, isoform A</fullName>
    </submittedName>
</protein>
<dbReference type="InterPro" id="IPR001806">
    <property type="entry name" value="Small_GTPase"/>
</dbReference>
<sequence>MFNLETARRILIDILKHVALPENSKRISEAKSNSGREMIKMMQFVFPIIMELQMEVIKNYGFSGREGLVQFEQLIRDMEADEEIARLRQQIRNIYLPPMNSASSPDLISIIYKIMENIQNIKCVTIGSKAVGKTSLLNTFAVGPQSADEPFENFNGIKIKLEVDGEIFQLELWDTNCESHNKMIRKVYYNKCNVIILCFSVMDHESFMDVKKKWQSEVEYCCPAVPLLLVGTKSDLRHDRVSLLRLDRIKNQKPITIENAKKMSRKISAASYLECSAINGNMTCDGVDCW</sequence>